<keyword evidence="1" id="KW-1133">Transmembrane helix</keyword>
<feature type="transmembrane region" description="Helical" evidence="1">
    <location>
        <begin position="6"/>
        <end position="27"/>
    </location>
</feature>
<evidence type="ECO:0000313" key="3">
    <source>
        <dbReference type="Proteomes" id="UP000233469"/>
    </source>
</evidence>
<dbReference type="VEuPathDB" id="FungiDB:RhiirA1_484218"/>
<name>A0A2N1N152_9GLOM</name>
<dbReference type="VEuPathDB" id="FungiDB:RhiirFUN_007243"/>
<dbReference type="VEuPathDB" id="FungiDB:FUN_005077"/>
<evidence type="ECO:0000256" key="1">
    <source>
        <dbReference type="SAM" id="Phobius"/>
    </source>
</evidence>
<keyword evidence="1" id="KW-0812">Transmembrane</keyword>
<dbReference type="EMBL" id="LLXL01000940">
    <property type="protein sequence ID" value="PKK67594.1"/>
    <property type="molecule type" value="Genomic_DNA"/>
</dbReference>
<proteinExistence type="predicted"/>
<reference evidence="2 3" key="2">
    <citation type="submission" date="2017-10" db="EMBL/GenBank/DDBJ databases">
        <title>Extensive intraspecific genome diversity in a model arbuscular mycorrhizal fungus.</title>
        <authorList>
            <person name="Chen E.C.H."/>
            <person name="Morin E."/>
            <person name="Baudet D."/>
            <person name="Noel J."/>
            <person name="Ndikumana S."/>
            <person name="Charron P."/>
            <person name="St-Onge C."/>
            <person name="Giorgi J."/>
            <person name="Grigoriev I.V."/>
            <person name="Roux C."/>
            <person name="Martin F.M."/>
            <person name="Corradi N."/>
        </authorList>
    </citation>
    <scope>NUCLEOTIDE SEQUENCE [LARGE SCALE GENOMIC DNA]</scope>
    <source>
        <strain evidence="2 3">C2</strain>
    </source>
</reference>
<sequence length="126" mass="14654">MRPQSFYFLTAIFMFFYMTFVPVIKAYSAIVDLDMTYSSYSNCRIWIEDLNHNRIAGDEKGDYHACDGSDGEFEEIDFPAQEYYVVAKVDLSTRKQKVRGPFTGENCFEISGNVFSFSFDQINCQY</sequence>
<dbReference type="Proteomes" id="UP000233469">
    <property type="component" value="Unassembled WGS sequence"/>
</dbReference>
<evidence type="ECO:0000313" key="2">
    <source>
        <dbReference type="EMBL" id="PKK67594.1"/>
    </source>
</evidence>
<dbReference type="OrthoDB" id="2303972at2759"/>
<gene>
    <name evidence="2" type="ORF">RhiirC2_713989</name>
</gene>
<accession>A0A2N1N152</accession>
<keyword evidence="1" id="KW-0472">Membrane</keyword>
<dbReference type="AlphaFoldDB" id="A0A2N1N152"/>
<protein>
    <submittedName>
        <fullName evidence="2">Uncharacterized protein</fullName>
    </submittedName>
</protein>
<reference evidence="2 3" key="1">
    <citation type="submission" date="2016-04" db="EMBL/GenBank/DDBJ databases">
        <title>Genome analyses suggest a sexual origin of heterokaryosis in a supposedly ancient asexual fungus.</title>
        <authorList>
            <person name="Ropars J."/>
            <person name="Sedzielewska K."/>
            <person name="Noel J."/>
            <person name="Charron P."/>
            <person name="Farinelli L."/>
            <person name="Marton T."/>
            <person name="Kruger M."/>
            <person name="Pelin A."/>
            <person name="Brachmann A."/>
            <person name="Corradi N."/>
        </authorList>
    </citation>
    <scope>NUCLEOTIDE SEQUENCE [LARGE SCALE GENOMIC DNA]</scope>
    <source>
        <strain evidence="2 3">C2</strain>
    </source>
</reference>
<comment type="caution">
    <text evidence="2">The sequence shown here is derived from an EMBL/GenBank/DDBJ whole genome shotgun (WGS) entry which is preliminary data.</text>
</comment>
<organism evidence="2 3">
    <name type="scientific">Rhizophagus irregularis</name>
    <dbReference type="NCBI Taxonomy" id="588596"/>
    <lineage>
        <taxon>Eukaryota</taxon>
        <taxon>Fungi</taxon>
        <taxon>Fungi incertae sedis</taxon>
        <taxon>Mucoromycota</taxon>
        <taxon>Glomeromycotina</taxon>
        <taxon>Glomeromycetes</taxon>
        <taxon>Glomerales</taxon>
        <taxon>Glomeraceae</taxon>
        <taxon>Rhizophagus</taxon>
    </lineage>
</organism>